<reference evidence="2" key="1">
    <citation type="journal article" date="2019" name="Int. J. Syst. Evol. Microbiol.">
        <title>The Global Catalogue of Microorganisms (GCM) 10K type strain sequencing project: providing services to taxonomists for standard genome sequencing and annotation.</title>
        <authorList>
            <consortium name="The Broad Institute Genomics Platform"/>
            <consortium name="The Broad Institute Genome Sequencing Center for Infectious Disease"/>
            <person name="Wu L."/>
            <person name="Ma J."/>
        </authorList>
    </citation>
    <scope>NUCLEOTIDE SEQUENCE [LARGE SCALE GENOMIC DNA]</scope>
    <source>
        <strain evidence="2">CGMCC 4.1622</strain>
    </source>
</reference>
<evidence type="ECO:0000313" key="1">
    <source>
        <dbReference type="EMBL" id="MFC5641548.1"/>
    </source>
</evidence>
<organism evidence="1 2">
    <name type="scientific">Kitasatospora cinereorecta</name>
    <dbReference type="NCBI Taxonomy" id="285560"/>
    <lineage>
        <taxon>Bacteria</taxon>
        <taxon>Bacillati</taxon>
        <taxon>Actinomycetota</taxon>
        <taxon>Actinomycetes</taxon>
        <taxon>Kitasatosporales</taxon>
        <taxon>Streptomycetaceae</taxon>
        <taxon>Kitasatospora</taxon>
    </lineage>
</organism>
<name>A0ABW0V6R2_9ACTN</name>
<protein>
    <submittedName>
        <fullName evidence="1">Uncharacterized protein</fullName>
    </submittedName>
</protein>
<dbReference type="Proteomes" id="UP001596066">
    <property type="component" value="Unassembled WGS sequence"/>
</dbReference>
<sequence length="115" mass="12192">MHEAHRRNDPPLTALVVHSDDGMVGEGYSEVLKVAGLPAAADAHDREVHAASSRHACYRKYSTSLPADGGSPALAPRYQETVARRRAAAAAVRPAPVCPTCRFQPPATGTCDNCD</sequence>
<keyword evidence="2" id="KW-1185">Reference proteome</keyword>
<gene>
    <name evidence="1" type="ORF">ACFPZF_09280</name>
</gene>
<proteinExistence type="predicted"/>
<accession>A0ABW0V6R2</accession>
<comment type="caution">
    <text evidence="1">The sequence shown here is derived from an EMBL/GenBank/DDBJ whole genome shotgun (WGS) entry which is preliminary data.</text>
</comment>
<dbReference type="RefSeq" id="WP_346146191.1">
    <property type="nucleotide sequence ID" value="NZ_BAAAUA010000026.1"/>
</dbReference>
<dbReference type="EMBL" id="JBHSOC010000012">
    <property type="protein sequence ID" value="MFC5641548.1"/>
    <property type="molecule type" value="Genomic_DNA"/>
</dbReference>
<evidence type="ECO:0000313" key="2">
    <source>
        <dbReference type="Proteomes" id="UP001596066"/>
    </source>
</evidence>